<evidence type="ECO:0000256" key="1">
    <source>
        <dbReference type="SAM" id="MobiDB-lite"/>
    </source>
</evidence>
<feature type="compositionally biased region" description="Gly residues" evidence="1">
    <location>
        <begin position="99"/>
        <end position="110"/>
    </location>
</feature>
<proteinExistence type="predicted"/>
<dbReference type="EMBL" id="KN426620">
    <property type="protein sequence ID" value="KHG23869.1"/>
    <property type="molecule type" value="Genomic_DNA"/>
</dbReference>
<protein>
    <submittedName>
        <fullName evidence="2">Dimethylsulfide dehydrogenase subunit alpha</fullName>
    </submittedName>
</protein>
<name>A0A0B0PHF3_GOSAR</name>
<feature type="compositionally biased region" description="Basic and acidic residues" evidence="1">
    <location>
        <begin position="82"/>
        <end position="95"/>
    </location>
</feature>
<reference evidence="3" key="1">
    <citation type="submission" date="2014-09" db="EMBL/GenBank/DDBJ databases">
        <authorList>
            <person name="Mudge J."/>
            <person name="Ramaraj T."/>
            <person name="Lindquist I.E."/>
            <person name="Bharti A.K."/>
            <person name="Sundararajan A."/>
            <person name="Cameron C.T."/>
            <person name="Woodward J.E."/>
            <person name="May G.D."/>
            <person name="Brubaker C."/>
            <person name="Broadhvest J."/>
            <person name="Wilkins T.A."/>
        </authorList>
    </citation>
    <scope>NUCLEOTIDE SEQUENCE</scope>
    <source>
        <strain evidence="3">cv. AKA8401</strain>
    </source>
</reference>
<gene>
    <name evidence="2" type="ORF">F383_02938</name>
</gene>
<evidence type="ECO:0000313" key="3">
    <source>
        <dbReference type="Proteomes" id="UP000032142"/>
    </source>
</evidence>
<feature type="compositionally biased region" description="Basic and acidic residues" evidence="1">
    <location>
        <begin position="183"/>
        <end position="199"/>
    </location>
</feature>
<keyword evidence="3" id="KW-1185">Reference proteome</keyword>
<dbReference type="Proteomes" id="UP000032142">
    <property type="component" value="Unassembled WGS sequence"/>
</dbReference>
<feature type="region of interest" description="Disordered" evidence="1">
    <location>
        <begin position="183"/>
        <end position="205"/>
    </location>
</feature>
<organism evidence="2 3">
    <name type="scientific">Gossypium arboreum</name>
    <name type="common">Tree cotton</name>
    <name type="synonym">Gossypium nanking</name>
    <dbReference type="NCBI Taxonomy" id="29729"/>
    <lineage>
        <taxon>Eukaryota</taxon>
        <taxon>Viridiplantae</taxon>
        <taxon>Streptophyta</taxon>
        <taxon>Embryophyta</taxon>
        <taxon>Tracheophyta</taxon>
        <taxon>Spermatophyta</taxon>
        <taxon>Magnoliopsida</taxon>
        <taxon>eudicotyledons</taxon>
        <taxon>Gunneridae</taxon>
        <taxon>Pentapetalae</taxon>
        <taxon>rosids</taxon>
        <taxon>malvids</taxon>
        <taxon>Malvales</taxon>
        <taxon>Malvaceae</taxon>
        <taxon>Malvoideae</taxon>
        <taxon>Gossypium</taxon>
    </lineage>
</organism>
<dbReference type="AlphaFoldDB" id="A0A0B0PHF3"/>
<feature type="region of interest" description="Disordered" evidence="1">
    <location>
        <begin position="82"/>
        <end position="120"/>
    </location>
</feature>
<accession>A0A0B0PHF3</accession>
<sequence length="205" mass="23087">MIKLPYLRTTYLGKFVRDNVMGHSREYVREFKELMLQVSDVTEKEELLVFQNGLKSWVRHEVEQIGFQKLLEAMTVAKSVSDERDACEKDHKEDVVDGDGNGNGDNGGNGKPQVEKKKPNRKMDELKCFLCDGPHMLKKFPKKFALKKKPVGKALVLSLTARGVKAKGPKKSIIEGDDGADKELEKLGSSKGKVEAKRAERNKKK</sequence>
<evidence type="ECO:0000313" key="2">
    <source>
        <dbReference type="EMBL" id="KHG23869.1"/>
    </source>
</evidence>